<feature type="region of interest" description="Disordered" evidence="1">
    <location>
        <begin position="970"/>
        <end position="1009"/>
    </location>
</feature>
<feature type="compositionally biased region" description="Acidic residues" evidence="1">
    <location>
        <begin position="1000"/>
        <end position="1009"/>
    </location>
</feature>
<dbReference type="EMBL" id="CP073078">
    <property type="protein sequence ID" value="QUD86050.1"/>
    <property type="molecule type" value="Genomic_DNA"/>
</dbReference>
<gene>
    <name evidence="2" type="ORF">KCG34_13140</name>
</gene>
<organism evidence="2 3">
    <name type="scientific">Phenylobacterium montanum</name>
    <dbReference type="NCBI Taxonomy" id="2823693"/>
    <lineage>
        <taxon>Bacteria</taxon>
        <taxon>Pseudomonadati</taxon>
        <taxon>Pseudomonadota</taxon>
        <taxon>Alphaproteobacteria</taxon>
        <taxon>Caulobacterales</taxon>
        <taxon>Caulobacteraceae</taxon>
        <taxon>Phenylobacterium</taxon>
    </lineage>
</organism>
<dbReference type="KEGG" id="caul:KCG34_13140"/>
<dbReference type="Proteomes" id="UP000676409">
    <property type="component" value="Chromosome"/>
</dbReference>
<evidence type="ECO:0000313" key="2">
    <source>
        <dbReference type="EMBL" id="QUD86050.1"/>
    </source>
</evidence>
<name>A0A975FVG7_9CAUL</name>
<proteinExistence type="predicted"/>
<keyword evidence="3" id="KW-1185">Reference proteome</keyword>
<dbReference type="AlphaFoldDB" id="A0A975FVG7"/>
<dbReference type="RefSeq" id="WP_211936102.1">
    <property type="nucleotide sequence ID" value="NZ_CP073078.1"/>
</dbReference>
<evidence type="ECO:0000256" key="1">
    <source>
        <dbReference type="SAM" id="MobiDB-lite"/>
    </source>
</evidence>
<reference evidence="2" key="1">
    <citation type="submission" date="2021-04" db="EMBL/GenBank/DDBJ databases">
        <title>The complete genome sequence of Caulobacter sp. S6.</title>
        <authorList>
            <person name="Tang Y."/>
            <person name="Ouyang W."/>
            <person name="Liu Q."/>
            <person name="Huang B."/>
            <person name="Guo Z."/>
            <person name="Lei P."/>
        </authorList>
    </citation>
    <scope>NUCLEOTIDE SEQUENCE</scope>
    <source>
        <strain evidence="2">S6</strain>
    </source>
</reference>
<sequence>MNSTRSIRINLDQIGNPAIAPRGEGFIQHEARQRVFSALVNFDTPVTESQDDAARPRELDIIKDRRHDAILVSARRGEGKTTFLTNVLESIQDGTYRILLDQSAPAAANPAKNLYSLGVIDPTLIETKQNIVIVVIDRIRIATEHRRKHYSNLADEYAAVKKSLRKLAQGLSLLDGIGDSLYGGREWLDPDFILDQGLLNASAAHDFERSFRHYVAKAAHYVGCDAFVLAIDDVDTWFEKGWPVLEALRKYLATPQLRIILSGDLNLYSLLIRRQQWAQMGKDFITAEESRGNVDAGMSQVSKIGHMVDALQDQYLVKVAPPENRIDLRPLEYHVRQASLELESNRLSAPMPEGEFIERMAGRLLGLNAKPDVALFRQQLLSLPTRSSLQALAGAVELCGASADSSVVRRAVDTFRHVAWTSLMGLGIDIDATRDPSPDLILGLLARWLTQSNRWLDLARFHPDTTDPDRNLVAIYLAAVLTEVFRRSPGRMLEFWLKIATLREKIDRGEVGDDGARGGSLPRLMDHLNANTVENAAQFVSRLAAWEVTEGGRDRIRRIVPSTRLSGATVPIARIRETRAATIELYGLEYAPGRGAALDREAFRNVADKQEAYQKRLFQALPPPLRGYHSALIRAGWSYDSRRGAEAGFQVYFANGIEDLAERLDRNARLVALLPSSRIVSSQQADYGNYSFLRLLGVIAELLDATSVTDAAERRQRVAQTITALSQARSYPTPSAVEAERRQAAADYEPDEELESDSGPGQFAPSVGDELEDLIVAWLDAHSLKNVALAPITLSRMWTRFTYAFGNMRDELVHGQSRYLGVFFHRTIIAFLHAVGFEALRAANFAPGRSLANNPVRSGEVFVRLLSEIYDSDDRTFQATPEFDFFDAIFSCPIWAYFLARNEEEEVDKPRRGEPNDSIFQHYSMRVGQYLESDIEFAKVLMGSPKPSESTAKFEGLFFPLNTVQLQGGGDINGRAGGRLKSFMDQQKPKIRRRPGPAADEADSEDGSP</sequence>
<protein>
    <submittedName>
        <fullName evidence="2">Uncharacterized protein</fullName>
    </submittedName>
</protein>
<accession>A0A975FVG7</accession>
<evidence type="ECO:0000313" key="3">
    <source>
        <dbReference type="Proteomes" id="UP000676409"/>
    </source>
</evidence>
<feature type="region of interest" description="Disordered" evidence="1">
    <location>
        <begin position="730"/>
        <end position="762"/>
    </location>
</feature>